<organism evidence="6 7">
    <name type="scientific">Halothiobacillus neapolitanus (strain ATCC 23641 / DSM 15147 / CIP 104769 / NCIMB 8539 / c2)</name>
    <name type="common">Thiobacillus neapolitanus</name>
    <dbReference type="NCBI Taxonomy" id="555778"/>
    <lineage>
        <taxon>Bacteria</taxon>
        <taxon>Pseudomonadati</taxon>
        <taxon>Pseudomonadota</taxon>
        <taxon>Gammaproteobacteria</taxon>
        <taxon>Chromatiales</taxon>
        <taxon>Halothiobacillaceae</taxon>
        <taxon>Halothiobacillus</taxon>
    </lineage>
</organism>
<dbReference type="InterPro" id="IPR016071">
    <property type="entry name" value="Staphylococal_nuclease_OB-fold"/>
</dbReference>
<evidence type="ECO:0000256" key="1">
    <source>
        <dbReference type="ARBA" id="ARBA00022722"/>
    </source>
</evidence>
<sequence length="278" mass="30841">MFIARKKAPRLIWLGAFFLCLAGIFSPFVSADEQCPPPRNAISATVAYVDDGDTVRLTNGDRVRLAGIDAPEVAHPAYGNRAAKPAEPFGDASRQALMALLATSHNRLRVQYGLEPEDRYGRKLAYLYLPDGKSIQAGLVARGLAMAVYMPPNLALADCLTAIEKTARDHHVGIWSNSEYDPGIATASGIPDDVQGAAIVRGKVLSVHRSRKNVWINLEGRVALQISSRAWDQFRGIDFDHWKGRELRARGWLVHTKSRYEDWRMPIESPRSINLLGR</sequence>
<keyword evidence="4" id="KW-0732">Signal</keyword>
<dbReference type="Gene3D" id="2.40.50.90">
    <property type="match status" value="1"/>
</dbReference>
<dbReference type="PROSITE" id="PS50830">
    <property type="entry name" value="TNASE_3"/>
    <property type="match status" value="1"/>
</dbReference>
<protein>
    <submittedName>
        <fullName evidence="6">Nuclease (SNase domain protein)</fullName>
    </submittedName>
</protein>
<keyword evidence="3" id="KW-0378">Hydrolase</keyword>
<evidence type="ECO:0000256" key="4">
    <source>
        <dbReference type="SAM" id="SignalP"/>
    </source>
</evidence>
<evidence type="ECO:0000256" key="3">
    <source>
        <dbReference type="ARBA" id="ARBA00022801"/>
    </source>
</evidence>
<dbReference type="PANTHER" id="PTHR12302:SF3">
    <property type="entry name" value="SERINE_THREONINE-PROTEIN KINASE 31"/>
    <property type="match status" value="1"/>
</dbReference>
<dbReference type="eggNOG" id="COG1525">
    <property type="taxonomic scope" value="Bacteria"/>
</dbReference>
<evidence type="ECO:0000313" key="7">
    <source>
        <dbReference type="Proteomes" id="UP000009102"/>
    </source>
</evidence>
<dbReference type="OrthoDB" id="6867997at2"/>
<keyword evidence="1" id="KW-0540">Nuclease</keyword>
<evidence type="ECO:0000313" key="6">
    <source>
        <dbReference type="EMBL" id="ACX96911.1"/>
    </source>
</evidence>
<dbReference type="PANTHER" id="PTHR12302">
    <property type="entry name" value="EBNA2 BINDING PROTEIN P100"/>
    <property type="match status" value="1"/>
</dbReference>
<dbReference type="STRING" id="555778.Hneap_2093"/>
<proteinExistence type="predicted"/>
<feature type="domain" description="TNase-like" evidence="5">
    <location>
        <begin position="40"/>
        <end position="177"/>
    </location>
</feature>
<dbReference type="HOGENOM" id="CLU_046484_4_1_6"/>
<reference evidence="6 7" key="1">
    <citation type="submission" date="2009-10" db="EMBL/GenBank/DDBJ databases">
        <title>Complete sequence of Halothiobacillus neapolitanus c2.</title>
        <authorList>
            <consortium name="US DOE Joint Genome Institute"/>
            <person name="Lucas S."/>
            <person name="Copeland A."/>
            <person name="Lapidus A."/>
            <person name="Glavina del Rio T."/>
            <person name="Tice H."/>
            <person name="Bruce D."/>
            <person name="Goodwin L."/>
            <person name="Pitluck S."/>
            <person name="Davenport K."/>
            <person name="Brettin T."/>
            <person name="Detter J.C."/>
            <person name="Han C."/>
            <person name="Tapia R."/>
            <person name="Larimer F."/>
            <person name="Land M."/>
            <person name="Hauser L."/>
            <person name="Kyrpides N."/>
            <person name="Mikhailova N."/>
            <person name="Kerfeld C."/>
            <person name="Cannon G."/>
            <person name="Heinhort S."/>
        </authorList>
    </citation>
    <scope>NUCLEOTIDE SEQUENCE [LARGE SCALE GENOMIC DNA]</scope>
    <source>
        <strain evidence="7">ATCC 23641 / c2</strain>
    </source>
</reference>
<dbReference type="Pfam" id="PF00565">
    <property type="entry name" value="SNase"/>
    <property type="match status" value="1"/>
</dbReference>
<feature type="signal peptide" evidence="4">
    <location>
        <begin position="1"/>
        <end position="31"/>
    </location>
</feature>
<keyword evidence="2" id="KW-0255">Endonuclease</keyword>
<accession>D0KVT1</accession>
<gene>
    <name evidence="6" type="ordered locus">Hneap_2093</name>
</gene>
<name>D0KVT1_HALNC</name>
<dbReference type="SUPFAM" id="SSF50199">
    <property type="entry name" value="Staphylococcal nuclease"/>
    <property type="match status" value="1"/>
</dbReference>
<dbReference type="EMBL" id="CP001801">
    <property type="protein sequence ID" value="ACX96911.1"/>
    <property type="molecule type" value="Genomic_DNA"/>
</dbReference>
<evidence type="ECO:0000259" key="5">
    <source>
        <dbReference type="PROSITE" id="PS50830"/>
    </source>
</evidence>
<evidence type="ECO:0000256" key="2">
    <source>
        <dbReference type="ARBA" id="ARBA00022759"/>
    </source>
</evidence>
<keyword evidence="7" id="KW-1185">Reference proteome</keyword>
<dbReference type="GO" id="GO:0004519">
    <property type="term" value="F:endonuclease activity"/>
    <property type="evidence" value="ECO:0007669"/>
    <property type="project" value="UniProtKB-KW"/>
</dbReference>
<dbReference type="InterPro" id="IPR035437">
    <property type="entry name" value="SNase_OB-fold_sf"/>
</dbReference>
<dbReference type="SMART" id="SM00318">
    <property type="entry name" value="SNc"/>
    <property type="match status" value="1"/>
</dbReference>
<dbReference type="KEGG" id="hna:Hneap_2093"/>
<feature type="chain" id="PRO_5003010724" evidence="4">
    <location>
        <begin position="32"/>
        <end position="278"/>
    </location>
</feature>
<dbReference type="AlphaFoldDB" id="D0KVT1"/>
<dbReference type="GO" id="GO:0016787">
    <property type="term" value="F:hydrolase activity"/>
    <property type="evidence" value="ECO:0007669"/>
    <property type="project" value="UniProtKB-KW"/>
</dbReference>
<dbReference type="Proteomes" id="UP000009102">
    <property type="component" value="Chromosome"/>
</dbReference>